<reference evidence="4" key="1">
    <citation type="journal article" date="2014" name="Front. Microbiol.">
        <title>High frequency of phylogenetically diverse reductive dehalogenase-homologous genes in deep subseafloor sedimentary metagenomes.</title>
        <authorList>
            <person name="Kawai M."/>
            <person name="Futagami T."/>
            <person name="Toyoda A."/>
            <person name="Takaki Y."/>
            <person name="Nishi S."/>
            <person name="Hori S."/>
            <person name="Arai W."/>
            <person name="Tsubouchi T."/>
            <person name="Morono Y."/>
            <person name="Uchiyama I."/>
            <person name="Ito T."/>
            <person name="Fujiyama A."/>
            <person name="Inagaki F."/>
            <person name="Takami H."/>
        </authorList>
    </citation>
    <scope>NUCLEOTIDE SEQUENCE</scope>
    <source>
        <strain evidence="4">Expedition CK06-06</strain>
    </source>
</reference>
<feature type="domain" description="Translation elongation factor EFG/EF2" evidence="3">
    <location>
        <begin position="152"/>
        <end position="251"/>
    </location>
</feature>
<dbReference type="InterPro" id="IPR047872">
    <property type="entry name" value="EFG_IV"/>
</dbReference>
<dbReference type="Gene3D" id="2.40.30.10">
    <property type="entry name" value="Translation factors"/>
    <property type="match status" value="1"/>
</dbReference>
<protein>
    <recommendedName>
        <fullName evidence="3">Translation elongation factor EFG/EF2 domain-containing protein</fullName>
    </recommendedName>
</protein>
<feature type="non-terminal residue" evidence="4">
    <location>
        <position position="1"/>
    </location>
</feature>
<dbReference type="Gene3D" id="3.30.230.10">
    <property type="match status" value="1"/>
</dbReference>
<dbReference type="SUPFAM" id="SSF54211">
    <property type="entry name" value="Ribosomal protein S5 domain 2-like"/>
    <property type="match status" value="1"/>
</dbReference>
<dbReference type="AlphaFoldDB" id="X0XY87"/>
<dbReference type="GO" id="GO:0003746">
    <property type="term" value="F:translation elongation factor activity"/>
    <property type="evidence" value="ECO:0007669"/>
    <property type="project" value="InterPro"/>
</dbReference>
<gene>
    <name evidence="4" type="ORF">S01H1_64038</name>
</gene>
<keyword evidence="2" id="KW-0342">GTP-binding</keyword>
<evidence type="ECO:0000313" key="4">
    <source>
        <dbReference type="EMBL" id="GAG40157.1"/>
    </source>
</evidence>
<dbReference type="Pfam" id="PF03764">
    <property type="entry name" value="EFG_IV"/>
    <property type="match status" value="1"/>
</dbReference>
<dbReference type="InterPro" id="IPR009000">
    <property type="entry name" value="Transl_B-barrel_sf"/>
</dbReference>
<dbReference type="GO" id="GO:0005525">
    <property type="term" value="F:GTP binding"/>
    <property type="evidence" value="ECO:0007669"/>
    <property type="project" value="UniProtKB-KW"/>
</dbReference>
<evidence type="ECO:0000259" key="3">
    <source>
        <dbReference type="SMART" id="SM00889"/>
    </source>
</evidence>
<accession>X0XY87</accession>
<dbReference type="InterPro" id="IPR014721">
    <property type="entry name" value="Ribsml_uS5_D2-typ_fold_subgr"/>
</dbReference>
<sequence length="251" mass="27196">FRVFTGVAESGATVDNRARGSSERISHLAIPDATTRDEVGRLHAGDIGVVSKLKDTHSGDTLSAQGKGLTLPGINWPKADISIAIRPASRGEEDKLSTGLTKLHEEDPTFSASFEPELSQTIARGLGELHLNIAMERLSRKYGVKVETEPPRIPYRETITRSAEGQGRYKKQTGGRGQFGDCWLRIRPRARGEGYEFIKKIVGGAIPGKFVPAVDKGVKEAAGRGVIAGYPVVDFEVECYDGSYHSVDSSE</sequence>
<dbReference type="InterPro" id="IPR020568">
    <property type="entry name" value="Ribosomal_Su5_D2-typ_SF"/>
</dbReference>
<dbReference type="InterPro" id="IPR035647">
    <property type="entry name" value="EFG_III/V"/>
</dbReference>
<name>X0XY87_9ZZZZ</name>
<dbReference type="InterPro" id="IPR041095">
    <property type="entry name" value="EFG_II"/>
</dbReference>
<dbReference type="Pfam" id="PF14492">
    <property type="entry name" value="EFG_III"/>
    <property type="match status" value="1"/>
</dbReference>
<dbReference type="SMART" id="SM00889">
    <property type="entry name" value="EFG_IV"/>
    <property type="match status" value="1"/>
</dbReference>
<dbReference type="PANTHER" id="PTHR43261:SF6">
    <property type="entry name" value="ELONGATION FACTOR G-LIKE PROTEIN"/>
    <property type="match status" value="1"/>
</dbReference>
<dbReference type="EMBL" id="BARS01042187">
    <property type="protein sequence ID" value="GAG40157.1"/>
    <property type="molecule type" value="Genomic_DNA"/>
</dbReference>
<dbReference type="CDD" id="cd16262">
    <property type="entry name" value="EFG_III"/>
    <property type="match status" value="1"/>
</dbReference>
<dbReference type="InterPro" id="IPR009022">
    <property type="entry name" value="EFG_III"/>
</dbReference>
<comment type="caution">
    <text evidence="4">The sequence shown here is derived from an EMBL/GenBank/DDBJ whole genome shotgun (WGS) entry which is preliminary data.</text>
</comment>
<dbReference type="Gene3D" id="3.30.70.870">
    <property type="entry name" value="Elongation Factor G (Translational Gtpase), domain 3"/>
    <property type="match status" value="1"/>
</dbReference>
<proteinExistence type="predicted"/>
<dbReference type="SUPFAM" id="SSF54980">
    <property type="entry name" value="EF-G C-terminal domain-like"/>
    <property type="match status" value="1"/>
</dbReference>
<keyword evidence="1" id="KW-0547">Nucleotide-binding</keyword>
<dbReference type="SUPFAM" id="SSF50447">
    <property type="entry name" value="Translation proteins"/>
    <property type="match status" value="1"/>
</dbReference>
<dbReference type="GO" id="GO:0032790">
    <property type="term" value="P:ribosome disassembly"/>
    <property type="evidence" value="ECO:0007669"/>
    <property type="project" value="TreeGrafter"/>
</dbReference>
<dbReference type="InterPro" id="IPR005517">
    <property type="entry name" value="Transl_elong_EFG/EF2_IV"/>
</dbReference>
<evidence type="ECO:0000256" key="1">
    <source>
        <dbReference type="ARBA" id="ARBA00022741"/>
    </source>
</evidence>
<evidence type="ECO:0000256" key="2">
    <source>
        <dbReference type="ARBA" id="ARBA00023134"/>
    </source>
</evidence>
<dbReference type="PANTHER" id="PTHR43261">
    <property type="entry name" value="TRANSLATION ELONGATION FACTOR G-RELATED"/>
    <property type="match status" value="1"/>
</dbReference>
<dbReference type="CDD" id="cd01434">
    <property type="entry name" value="EFG_mtEFG1_IV"/>
    <property type="match status" value="1"/>
</dbReference>
<organism evidence="4">
    <name type="scientific">marine sediment metagenome</name>
    <dbReference type="NCBI Taxonomy" id="412755"/>
    <lineage>
        <taxon>unclassified sequences</taxon>
        <taxon>metagenomes</taxon>
        <taxon>ecological metagenomes</taxon>
    </lineage>
</organism>
<feature type="non-terminal residue" evidence="4">
    <location>
        <position position="251"/>
    </location>
</feature>